<comment type="similarity">
    <text evidence="2 6">Belongs to the acyl-CoA dehydrogenase family.</text>
</comment>
<evidence type="ECO:0000256" key="1">
    <source>
        <dbReference type="ARBA" id="ARBA00001974"/>
    </source>
</evidence>
<comment type="cofactor">
    <cofactor evidence="1 6">
        <name>FAD</name>
        <dbReference type="ChEBI" id="CHEBI:57692"/>
    </cofactor>
</comment>
<reference evidence="11" key="1">
    <citation type="submission" date="2016-03" db="EMBL/GenBank/DDBJ databases">
        <title>Complete genome sequence of Solimmundus cernigliae, representing a novel lineage of polycyclic aromatic hydrocarbon degraders within the Gammaproteobacteria.</title>
        <authorList>
            <person name="Singleton D.R."/>
            <person name="Dickey A.N."/>
            <person name="Scholl E.H."/>
            <person name="Wright F.A."/>
            <person name="Aitken M.D."/>
        </authorList>
    </citation>
    <scope>NUCLEOTIDE SEQUENCE [LARGE SCALE GENOMIC DNA]</scope>
    <source>
        <strain evidence="11">TR3.2</strain>
    </source>
</reference>
<dbReference type="GO" id="GO:0005886">
    <property type="term" value="C:plasma membrane"/>
    <property type="evidence" value="ECO:0007669"/>
    <property type="project" value="TreeGrafter"/>
</dbReference>
<dbReference type="KEGG" id="gbi:PG2T_06040"/>
<dbReference type="STRING" id="1810504.PG2T_06040"/>
<dbReference type="InterPro" id="IPR009100">
    <property type="entry name" value="AcylCoA_DH/oxidase_NM_dom_sf"/>
</dbReference>
<organism evidence="10 11">
    <name type="scientific">Immundisolibacter cernigliae</name>
    <dbReference type="NCBI Taxonomy" id="1810504"/>
    <lineage>
        <taxon>Bacteria</taxon>
        <taxon>Pseudomonadati</taxon>
        <taxon>Pseudomonadota</taxon>
        <taxon>Gammaproteobacteria</taxon>
        <taxon>Immundisolibacterales</taxon>
        <taxon>Immundisolibacteraceae</taxon>
        <taxon>Immundisolibacter</taxon>
    </lineage>
</organism>
<dbReference type="InParanoid" id="A0A1B1YSR6"/>
<dbReference type="FunFam" id="2.40.110.10:FF:000011">
    <property type="entry name" value="Acyl-CoA dehydrogenase FadE34"/>
    <property type="match status" value="1"/>
</dbReference>
<evidence type="ECO:0000256" key="4">
    <source>
        <dbReference type="ARBA" id="ARBA00022827"/>
    </source>
</evidence>
<dbReference type="InterPro" id="IPR046373">
    <property type="entry name" value="Acyl-CoA_Oxase/DH_mid-dom_sf"/>
</dbReference>
<sequence length="422" mass="46666">MDFRDSPDEAAFRRQARAWLEANAPLRDPHQVEPGVFENWPDAAQMQAARDWQRRKHDAGWAGVFWPPEYGGRGGTIMQQIIWNQEERRVLTPPAVLLMGQGHVGYTLLAHGTAEQKQRWLPPTLRGEYAWCQLFSEPGAGSDFAALACAARREGDHWRIRGEKIWISDGAYADVGFLVTRTDPDGPKHKGLTCFVVDMRAPGVTVRDVRHPNGGSHFSHVRFDDLRVPDADRVGAVDDGWRVALTTLMYERFFVGAWGSSGAFGGPQLRHLIELAGRCEVGGRPALQDDAVRQRLAAFTVRARAIEHMSYRVLTTVSQGGIPGPEGSIVKMEFARLSQEMTNLGLELMGPAAMLDGADAPLAGVFQAALLENPCMRIAGGTDEIQRTIIAERLLGLPQESHVPRDLPFRDLPRGGGWRPMA</sequence>
<keyword evidence="5 6" id="KW-0560">Oxidoreductase</keyword>
<keyword evidence="11" id="KW-1185">Reference proteome</keyword>
<dbReference type="Gene3D" id="1.10.540.10">
    <property type="entry name" value="Acyl-CoA dehydrogenase/oxidase, N-terminal domain"/>
    <property type="match status" value="1"/>
</dbReference>
<evidence type="ECO:0000313" key="11">
    <source>
        <dbReference type="Proteomes" id="UP000092952"/>
    </source>
</evidence>
<evidence type="ECO:0000256" key="2">
    <source>
        <dbReference type="ARBA" id="ARBA00009347"/>
    </source>
</evidence>
<keyword evidence="4 6" id="KW-0274">FAD</keyword>
<protein>
    <recommendedName>
        <fullName evidence="12">Acyl-CoA dehydrogenase</fullName>
    </recommendedName>
</protein>
<evidence type="ECO:0000259" key="7">
    <source>
        <dbReference type="Pfam" id="PF00441"/>
    </source>
</evidence>
<evidence type="ECO:0000256" key="6">
    <source>
        <dbReference type="RuleBase" id="RU362125"/>
    </source>
</evidence>
<gene>
    <name evidence="10" type="ORF">PG2T_06040</name>
</gene>
<name>A0A1B1YSR6_9GAMM</name>
<evidence type="ECO:0008006" key="12">
    <source>
        <dbReference type="Google" id="ProtNLM"/>
    </source>
</evidence>
<dbReference type="GO" id="GO:0050660">
    <property type="term" value="F:flavin adenine dinucleotide binding"/>
    <property type="evidence" value="ECO:0007669"/>
    <property type="project" value="InterPro"/>
</dbReference>
<dbReference type="Pfam" id="PF02770">
    <property type="entry name" value="Acyl-CoA_dh_M"/>
    <property type="match status" value="1"/>
</dbReference>
<dbReference type="Pfam" id="PF02771">
    <property type="entry name" value="Acyl-CoA_dh_N"/>
    <property type="match status" value="1"/>
</dbReference>
<evidence type="ECO:0000256" key="3">
    <source>
        <dbReference type="ARBA" id="ARBA00022630"/>
    </source>
</evidence>
<dbReference type="Gene3D" id="1.20.140.10">
    <property type="entry name" value="Butyryl-CoA Dehydrogenase, subunit A, domain 3"/>
    <property type="match status" value="1"/>
</dbReference>
<feature type="domain" description="Acyl-CoA dehydrogenase/oxidase C-terminal" evidence="7">
    <location>
        <begin position="238"/>
        <end position="395"/>
    </location>
</feature>
<accession>A0A1B1YSR6</accession>
<keyword evidence="3 6" id="KW-0285">Flavoprotein</keyword>
<dbReference type="InterPro" id="IPR009075">
    <property type="entry name" value="AcylCo_DH/oxidase_C"/>
</dbReference>
<dbReference type="InterPro" id="IPR037069">
    <property type="entry name" value="AcylCoA_DH/ox_N_sf"/>
</dbReference>
<feature type="domain" description="Acyl-CoA dehydrogenase/oxidase N-terminal" evidence="9">
    <location>
        <begin position="8"/>
        <end position="128"/>
    </location>
</feature>
<evidence type="ECO:0000313" key="10">
    <source>
        <dbReference type="EMBL" id="ANX03796.1"/>
    </source>
</evidence>
<feature type="domain" description="Acyl-CoA oxidase/dehydrogenase middle" evidence="8">
    <location>
        <begin position="132"/>
        <end position="225"/>
    </location>
</feature>
<dbReference type="InterPro" id="IPR013786">
    <property type="entry name" value="AcylCoA_DH/ox_N"/>
</dbReference>
<dbReference type="RefSeq" id="WP_068803457.1">
    <property type="nucleotide sequence ID" value="NZ_CP014671.1"/>
</dbReference>
<dbReference type="OrthoDB" id="9769473at2"/>
<evidence type="ECO:0000259" key="8">
    <source>
        <dbReference type="Pfam" id="PF02770"/>
    </source>
</evidence>
<dbReference type="SUPFAM" id="SSF47203">
    <property type="entry name" value="Acyl-CoA dehydrogenase C-terminal domain-like"/>
    <property type="match status" value="1"/>
</dbReference>
<dbReference type="InterPro" id="IPR052161">
    <property type="entry name" value="Mycobact_Acyl-CoA_DH"/>
</dbReference>
<dbReference type="Proteomes" id="UP000092952">
    <property type="component" value="Chromosome"/>
</dbReference>
<dbReference type="EMBL" id="CP014671">
    <property type="protein sequence ID" value="ANX03796.1"/>
    <property type="molecule type" value="Genomic_DNA"/>
</dbReference>
<evidence type="ECO:0000256" key="5">
    <source>
        <dbReference type="ARBA" id="ARBA00023002"/>
    </source>
</evidence>
<proteinExistence type="inferred from homology"/>
<evidence type="ECO:0000259" key="9">
    <source>
        <dbReference type="Pfam" id="PF02771"/>
    </source>
</evidence>
<dbReference type="Pfam" id="PF00441">
    <property type="entry name" value="Acyl-CoA_dh_1"/>
    <property type="match status" value="1"/>
</dbReference>
<dbReference type="InterPro" id="IPR006091">
    <property type="entry name" value="Acyl-CoA_Oxase/DH_mid-dom"/>
</dbReference>
<dbReference type="Gene3D" id="2.40.110.10">
    <property type="entry name" value="Butyryl-CoA Dehydrogenase, subunit A, domain 2"/>
    <property type="match status" value="1"/>
</dbReference>
<dbReference type="PANTHER" id="PTHR43292">
    <property type="entry name" value="ACYL-COA DEHYDROGENASE"/>
    <property type="match status" value="1"/>
</dbReference>
<dbReference type="SUPFAM" id="SSF56645">
    <property type="entry name" value="Acyl-CoA dehydrogenase NM domain-like"/>
    <property type="match status" value="1"/>
</dbReference>
<dbReference type="AlphaFoldDB" id="A0A1B1YSR6"/>
<dbReference type="PANTHER" id="PTHR43292:SF4">
    <property type="entry name" value="ACYL-COA DEHYDROGENASE FADE34"/>
    <property type="match status" value="1"/>
</dbReference>
<dbReference type="InterPro" id="IPR036250">
    <property type="entry name" value="AcylCo_DH-like_C"/>
</dbReference>
<dbReference type="GO" id="GO:0016627">
    <property type="term" value="F:oxidoreductase activity, acting on the CH-CH group of donors"/>
    <property type="evidence" value="ECO:0007669"/>
    <property type="project" value="InterPro"/>
</dbReference>